<dbReference type="InterPro" id="IPR029069">
    <property type="entry name" value="HotDog_dom_sf"/>
</dbReference>
<protein>
    <submittedName>
        <fullName evidence="1">Thioesterase</fullName>
    </submittedName>
</protein>
<dbReference type="Pfam" id="PF13279">
    <property type="entry name" value="4HBT_2"/>
    <property type="match status" value="1"/>
</dbReference>
<evidence type="ECO:0000313" key="2">
    <source>
        <dbReference type="Proteomes" id="UP000306441"/>
    </source>
</evidence>
<keyword evidence="2" id="KW-1185">Reference proteome</keyword>
<reference evidence="1 2" key="1">
    <citation type="submission" date="2019-04" db="EMBL/GenBank/DDBJ databases">
        <title>Mesorhizobium composti sp. nov., isolated from compost.</title>
        <authorList>
            <person name="Lin S.-Y."/>
            <person name="Hameed A."/>
            <person name="Hsieh Y.-T."/>
            <person name="Young C.-C."/>
        </authorList>
    </citation>
    <scope>NUCLEOTIDE SEQUENCE [LARGE SCALE GENOMIC DNA]</scope>
    <source>
        <strain evidence="1 2">CC-YTH430</strain>
    </source>
</reference>
<organism evidence="1 2">
    <name type="scientific">Ollibium composti</name>
    <dbReference type="NCBI Taxonomy" id="2675109"/>
    <lineage>
        <taxon>Bacteria</taxon>
        <taxon>Pseudomonadati</taxon>
        <taxon>Pseudomonadota</taxon>
        <taxon>Alphaproteobacteria</taxon>
        <taxon>Hyphomicrobiales</taxon>
        <taxon>Phyllobacteriaceae</taxon>
        <taxon>Ollibium</taxon>
    </lineage>
</organism>
<gene>
    <name evidence="1" type="ORF">E6C48_17285</name>
</gene>
<accession>A0ABY2Q470</accession>
<dbReference type="Proteomes" id="UP000306441">
    <property type="component" value="Unassembled WGS sequence"/>
</dbReference>
<dbReference type="RefSeq" id="WP_136359414.1">
    <property type="nucleotide sequence ID" value="NZ_SSNY01000010.1"/>
</dbReference>
<evidence type="ECO:0000313" key="1">
    <source>
        <dbReference type="EMBL" id="THF55818.1"/>
    </source>
</evidence>
<comment type="caution">
    <text evidence="1">The sequence shown here is derived from an EMBL/GenBank/DDBJ whole genome shotgun (WGS) entry which is preliminary data.</text>
</comment>
<dbReference type="CDD" id="cd00586">
    <property type="entry name" value="4HBT"/>
    <property type="match status" value="1"/>
</dbReference>
<name>A0ABY2Q470_9HYPH</name>
<sequence>MYVWFRLARMALTAKARGPYRMGGESRLAFRCLPTDIDANLHLNNARYMMLADVGRIDIFLRAGLLRLARERGWAPMLGGLQTVFVREIRLWRRFEVVSTVETWQGTQVIGGHRFVLEDGRTAAQVLTTAGIYDRRGKRFVEMDEALAALGHHIVPRPPTEAEQVFMVSHARLRDLAKNGAGNGEGGDGPVNNG</sequence>
<dbReference type="EMBL" id="SSNY01000010">
    <property type="protein sequence ID" value="THF55818.1"/>
    <property type="molecule type" value="Genomic_DNA"/>
</dbReference>
<dbReference type="PANTHER" id="PTHR12475">
    <property type="match status" value="1"/>
</dbReference>
<dbReference type="InterPro" id="IPR051490">
    <property type="entry name" value="THEM6_lcsJ_thioesterase"/>
</dbReference>
<dbReference type="Gene3D" id="3.10.129.10">
    <property type="entry name" value="Hotdog Thioesterase"/>
    <property type="match status" value="1"/>
</dbReference>
<proteinExistence type="predicted"/>
<dbReference type="PANTHER" id="PTHR12475:SF4">
    <property type="entry name" value="PROTEIN THEM6"/>
    <property type="match status" value="1"/>
</dbReference>
<dbReference type="SUPFAM" id="SSF54637">
    <property type="entry name" value="Thioesterase/thiol ester dehydrase-isomerase"/>
    <property type="match status" value="1"/>
</dbReference>